<evidence type="ECO:0000313" key="2">
    <source>
        <dbReference type="EMBL" id="QIS07066.1"/>
    </source>
</evidence>
<proteinExistence type="predicted"/>
<dbReference type="SUPFAM" id="SSF47413">
    <property type="entry name" value="lambda repressor-like DNA-binding domains"/>
    <property type="match status" value="1"/>
</dbReference>
<dbReference type="CDD" id="cd00093">
    <property type="entry name" value="HTH_XRE"/>
    <property type="match status" value="1"/>
</dbReference>
<protein>
    <recommendedName>
        <fullName evidence="1">HTH cro/C1-type domain-containing protein</fullName>
    </recommendedName>
</protein>
<dbReference type="InterPro" id="IPR001387">
    <property type="entry name" value="Cro/C1-type_HTH"/>
</dbReference>
<reference evidence="2 3" key="1">
    <citation type="journal article" date="2019" name="ACS Chem. Biol.">
        <title>Identification and Mobilization of a Cryptic Antibiotic Biosynthesis Gene Locus from a Human-Pathogenic Nocardia Isolate.</title>
        <authorList>
            <person name="Herisse M."/>
            <person name="Ishida K."/>
            <person name="Porter J.L."/>
            <person name="Howden B."/>
            <person name="Hertweck C."/>
            <person name="Stinear T.P."/>
            <person name="Pidot S.J."/>
        </authorList>
    </citation>
    <scope>NUCLEOTIDE SEQUENCE [LARGE SCALE GENOMIC DNA]</scope>
    <source>
        <strain evidence="2 3">AUSMDU00024985</strain>
    </source>
</reference>
<dbReference type="AlphaFoldDB" id="A0A6G9Y1V4"/>
<sequence length="63" mass="6985">MARQRKTTTALAEVIGRSQSTASNRLSGIQPFTVDELIQVCEWLGVSVLDLDAEAERHSRRVS</sequence>
<evidence type="ECO:0000313" key="3">
    <source>
        <dbReference type="Proteomes" id="UP000501705"/>
    </source>
</evidence>
<organism evidence="2 3">
    <name type="scientific">Nocardia brasiliensis</name>
    <dbReference type="NCBI Taxonomy" id="37326"/>
    <lineage>
        <taxon>Bacteria</taxon>
        <taxon>Bacillati</taxon>
        <taxon>Actinomycetota</taxon>
        <taxon>Actinomycetes</taxon>
        <taxon>Mycobacteriales</taxon>
        <taxon>Nocardiaceae</taxon>
        <taxon>Nocardia</taxon>
    </lineage>
</organism>
<accession>A0A6G9Y1V4</accession>
<dbReference type="GO" id="GO:0003677">
    <property type="term" value="F:DNA binding"/>
    <property type="evidence" value="ECO:0007669"/>
    <property type="project" value="InterPro"/>
</dbReference>
<dbReference type="Gene3D" id="1.10.260.40">
    <property type="entry name" value="lambda repressor-like DNA-binding domains"/>
    <property type="match status" value="1"/>
</dbReference>
<evidence type="ECO:0000259" key="1">
    <source>
        <dbReference type="PROSITE" id="PS50943"/>
    </source>
</evidence>
<feature type="domain" description="HTH cro/C1-type" evidence="1">
    <location>
        <begin position="9"/>
        <end position="51"/>
    </location>
</feature>
<dbReference type="Proteomes" id="UP000501705">
    <property type="component" value="Chromosome"/>
</dbReference>
<dbReference type="EMBL" id="CP046171">
    <property type="protein sequence ID" value="QIS07066.1"/>
    <property type="molecule type" value="Genomic_DNA"/>
</dbReference>
<dbReference type="InterPro" id="IPR010982">
    <property type="entry name" value="Lambda_DNA-bd_dom_sf"/>
</dbReference>
<dbReference type="PROSITE" id="PS50943">
    <property type="entry name" value="HTH_CROC1"/>
    <property type="match status" value="1"/>
</dbReference>
<name>A0A6G9Y1V4_NOCBR</name>
<gene>
    <name evidence="2" type="ORF">F5X71_00260</name>
</gene>